<reference evidence="9 10" key="1">
    <citation type="submission" date="2015-08" db="EMBL/GenBank/DDBJ databases">
        <title>The genome of the Asian arowana (Scleropages formosus).</title>
        <authorList>
            <person name="Tan M.H."/>
            <person name="Gan H.M."/>
            <person name="Croft L.J."/>
            <person name="Austin C.M."/>
        </authorList>
    </citation>
    <scope>NUCLEOTIDE SEQUENCE [LARGE SCALE GENOMIC DNA]</scope>
    <source>
        <strain evidence="9">Aro1</strain>
    </source>
</reference>
<dbReference type="PANTHER" id="PTHR10658:SF27">
    <property type="entry name" value="PHOSPHATIDYLINOSITOL TRANSFER PROTEIN BETA ISOFORM"/>
    <property type="match status" value="1"/>
</dbReference>
<accession>A0A0P7YR27</accession>
<dbReference type="Pfam" id="PF24694">
    <property type="entry name" value="LNS2_PITM1-3"/>
    <property type="match status" value="1"/>
</dbReference>
<comment type="similarity">
    <text evidence="2">Belongs to the PtdIns transfer protein family. PI transfer class IIA subfamily.</text>
</comment>
<evidence type="ECO:0000256" key="2">
    <source>
        <dbReference type="ARBA" id="ARBA00010316"/>
    </source>
</evidence>
<feature type="compositionally biased region" description="Basic residues" evidence="7">
    <location>
        <begin position="581"/>
        <end position="595"/>
    </location>
</feature>
<keyword evidence="5" id="KW-0446">Lipid-binding</keyword>
<dbReference type="FunFam" id="3.40.50.1000:FF:000173">
    <property type="entry name" value="Membrane-associated phosphatidylinositol transfer protein 2"/>
    <property type="match status" value="1"/>
</dbReference>
<dbReference type="PANTHER" id="PTHR10658">
    <property type="entry name" value="PHOSPHATIDYLINOSITOL TRANSFER PROTEIN"/>
    <property type="match status" value="1"/>
</dbReference>
<feature type="compositionally biased region" description="Polar residues" evidence="7">
    <location>
        <begin position="285"/>
        <end position="296"/>
    </location>
</feature>
<dbReference type="PROSITE" id="PS51043">
    <property type="entry name" value="DDHD"/>
    <property type="match status" value="1"/>
</dbReference>
<feature type="domain" description="DDHD" evidence="8">
    <location>
        <begin position="345"/>
        <end position="555"/>
    </location>
</feature>
<dbReference type="GO" id="GO:0035091">
    <property type="term" value="F:phosphatidylinositol binding"/>
    <property type="evidence" value="ECO:0007669"/>
    <property type="project" value="TreeGrafter"/>
</dbReference>
<evidence type="ECO:0000259" key="8">
    <source>
        <dbReference type="PROSITE" id="PS51043"/>
    </source>
</evidence>
<protein>
    <submittedName>
        <fullName evidence="9">Membrane-associated phosphatidylinositol transfer protein 3-like</fullName>
    </submittedName>
</protein>
<comment type="subcellular location">
    <subcellularLocation>
        <location evidence="1">Endomembrane system</location>
    </subcellularLocation>
</comment>
<feature type="compositionally biased region" description="Polar residues" evidence="7">
    <location>
        <begin position="562"/>
        <end position="577"/>
    </location>
</feature>
<dbReference type="GO" id="GO:0031210">
    <property type="term" value="F:phosphatidylcholine binding"/>
    <property type="evidence" value="ECO:0007669"/>
    <property type="project" value="TreeGrafter"/>
</dbReference>
<evidence type="ECO:0000313" key="9">
    <source>
        <dbReference type="EMBL" id="KPP70238.1"/>
    </source>
</evidence>
<comment type="caution">
    <text evidence="9">The sequence shown here is derived from an EMBL/GenBank/DDBJ whole genome shotgun (WGS) entry which is preliminary data.</text>
</comment>
<dbReference type="InterPro" id="IPR031315">
    <property type="entry name" value="LNS2/PITP"/>
</dbReference>
<evidence type="ECO:0000256" key="1">
    <source>
        <dbReference type="ARBA" id="ARBA00004308"/>
    </source>
</evidence>
<dbReference type="SUPFAM" id="SSF56784">
    <property type="entry name" value="HAD-like"/>
    <property type="match status" value="1"/>
</dbReference>
<evidence type="ECO:0000256" key="5">
    <source>
        <dbReference type="ARBA" id="ARBA00023121"/>
    </source>
</evidence>
<dbReference type="InterPro" id="IPR036412">
    <property type="entry name" value="HAD-like_sf"/>
</dbReference>
<sequence>MKRIIGIFGLTSVFMDEGPKHLPFPDCGRWSPVWNVGHGWPFSSPAPEPSPLHLWRINSETLYRLGRPRCGPQNSIDGLEDMERKCKTHVLILVVHGGNILDTAGGGLGSKADDTGTLASVLEKVARAHFQAAAEHMLIKLVPCPAVCAEAFSLVSNLNPYSYDESCVSSSVDHLPLAALPLLAIASPHYQDAVATVIARANQVYHAFLQSPDGLGFTGQVCLIGDCVGGVLCFDALCFSGGRKPGSPSSDSENNSTESLKDNPLIRTEAGCGLSASKRLSKSNIDISAPSGTATPPCQPLSRKQSDSCDGDSSQHHVFFSGSLLQEEGTLRTGSSTLLRNPGRFDFQVADCFLLGCPLGLVLAMRRTVLPAVQVSQLRPACSQIYNLFYPSDPSASRLEPLLHPHFHRLPPFAMPRYQRYPLGDGRSALIGEGLSASIPLGGKCRGSPDSIHGHPEVFSEEGPSPKEDEPGGDGPRRASLTSVSSGTSTCSVGFLSNTIGNISTFWWGTKRLDYALYCPDVLTSFPTVALPHLFHTSYWESTDVVAFVLRQPPGKVAAQANPRQATATVEASSPSSRDARHMKGVRRYSRKHGRSTQAAISHRLSRRAKNTASSNVTSNHRVNDVIATEDGPQTLVGRFMYGPLDMVTLTGEKVDILVMSQPQSGRWVHFDTEVTSSSGRVTYTIPQSKRLGVGVYPVRMVVKGDQTSAEAYLTVLPRSMECVVFSIDGSFAASVSIMGSDPKVRPGAVDVDLGYLIIYITGRPDMQKQRVVSWLSQHNFPQGAVFFSEGLVHDPLRQKTIFLRNLIQECHIKISAAYGSMKDISVYNMLGLGPSQIYIVGRPSKKYQNQCQFLSEGYAAHLSSLQFGHRTRSKKSPSVRMVLRKGSFGLSAKPDFLCKRTHLRRTMSVQQPDPPCTPNPKPERAQSQPESDKDHGGGGGALSVWGRGSMHRGDTTP</sequence>
<dbReference type="SMART" id="SM01127">
    <property type="entry name" value="DDHD"/>
    <property type="match status" value="1"/>
</dbReference>
<evidence type="ECO:0000256" key="6">
    <source>
        <dbReference type="ARBA" id="ARBA00023136"/>
    </source>
</evidence>
<organism evidence="9 10">
    <name type="scientific">Scleropages formosus</name>
    <name type="common">Asian bonytongue</name>
    <name type="synonym">Osteoglossum formosum</name>
    <dbReference type="NCBI Taxonomy" id="113540"/>
    <lineage>
        <taxon>Eukaryota</taxon>
        <taxon>Metazoa</taxon>
        <taxon>Chordata</taxon>
        <taxon>Craniata</taxon>
        <taxon>Vertebrata</taxon>
        <taxon>Euteleostomi</taxon>
        <taxon>Actinopterygii</taxon>
        <taxon>Neopterygii</taxon>
        <taxon>Teleostei</taxon>
        <taxon>Osteoglossocephala</taxon>
        <taxon>Osteoglossomorpha</taxon>
        <taxon>Osteoglossiformes</taxon>
        <taxon>Osteoglossidae</taxon>
        <taxon>Scleropages</taxon>
    </lineage>
</organism>
<evidence type="ECO:0000256" key="7">
    <source>
        <dbReference type="SAM" id="MobiDB-lite"/>
    </source>
</evidence>
<keyword evidence="4" id="KW-0106">Calcium</keyword>
<feature type="compositionally biased region" description="Low complexity" evidence="7">
    <location>
        <begin position="480"/>
        <end position="490"/>
    </location>
</feature>
<dbReference type="Pfam" id="PF02862">
    <property type="entry name" value="DDHD"/>
    <property type="match status" value="2"/>
</dbReference>
<evidence type="ECO:0000256" key="3">
    <source>
        <dbReference type="ARBA" id="ARBA00022553"/>
    </source>
</evidence>
<evidence type="ECO:0000256" key="4">
    <source>
        <dbReference type="ARBA" id="ARBA00022837"/>
    </source>
</evidence>
<feature type="region of interest" description="Disordered" evidence="7">
    <location>
        <begin position="285"/>
        <end position="314"/>
    </location>
</feature>
<dbReference type="GO" id="GO:0008525">
    <property type="term" value="F:phosphatidylcholine transporter activity"/>
    <property type="evidence" value="ECO:0007669"/>
    <property type="project" value="TreeGrafter"/>
</dbReference>
<name>A0A0P7YR27_SCLFO</name>
<feature type="region of interest" description="Disordered" evidence="7">
    <location>
        <begin position="452"/>
        <end position="490"/>
    </location>
</feature>
<dbReference type="InterPro" id="IPR001666">
    <property type="entry name" value="PI_transfer"/>
</dbReference>
<dbReference type="AlphaFoldDB" id="A0A0P7YR27"/>
<feature type="region of interest" description="Disordered" evidence="7">
    <location>
        <begin position="559"/>
        <end position="617"/>
    </location>
</feature>
<dbReference type="STRING" id="113540.ENSSFOP00015056724"/>
<feature type="region of interest" description="Disordered" evidence="7">
    <location>
        <begin position="906"/>
        <end position="958"/>
    </location>
</feature>
<dbReference type="InterPro" id="IPR004177">
    <property type="entry name" value="DDHD_dom"/>
</dbReference>
<dbReference type="Proteomes" id="UP000034805">
    <property type="component" value="Unassembled WGS sequence"/>
</dbReference>
<dbReference type="GO" id="GO:0046872">
    <property type="term" value="F:metal ion binding"/>
    <property type="evidence" value="ECO:0007669"/>
    <property type="project" value="InterPro"/>
</dbReference>
<proteinExistence type="inferred from homology"/>
<dbReference type="GO" id="GO:0008526">
    <property type="term" value="F:phosphatidylinositol transfer activity"/>
    <property type="evidence" value="ECO:0007669"/>
    <property type="project" value="TreeGrafter"/>
</dbReference>
<evidence type="ECO:0000313" key="10">
    <source>
        <dbReference type="Proteomes" id="UP000034805"/>
    </source>
</evidence>
<keyword evidence="6" id="KW-0472">Membrane</keyword>
<feature type="compositionally biased region" description="Basic and acidic residues" evidence="7">
    <location>
        <begin position="452"/>
        <end position="470"/>
    </location>
</feature>
<dbReference type="SMART" id="SM00775">
    <property type="entry name" value="LNS2"/>
    <property type="match status" value="1"/>
</dbReference>
<keyword evidence="3" id="KW-0597">Phosphoprotein</keyword>
<dbReference type="EMBL" id="JARO02003567">
    <property type="protein sequence ID" value="KPP70238.1"/>
    <property type="molecule type" value="Genomic_DNA"/>
</dbReference>
<dbReference type="GO" id="GO:0005737">
    <property type="term" value="C:cytoplasm"/>
    <property type="evidence" value="ECO:0007669"/>
    <property type="project" value="TreeGrafter"/>
</dbReference>
<dbReference type="Pfam" id="PF24695">
    <property type="entry name" value="PITM1-3"/>
    <property type="match status" value="1"/>
</dbReference>
<dbReference type="GO" id="GO:0012505">
    <property type="term" value="C:endomembrane system"/>
    <property type="evidence" value="ECO:0007669"/>
    <property type="project" value="UniProtKB-SubCell"/>
</dbReference>
<gene>
    <name evidence="9" type="ORF">Z043_110947</name>
</gene>